<protein>
    <submittedName>
        <fullName evidence="15">Cytochrome b</fullName>
    </submittedName>
</protein>
<dbReference type="PANTHER" id="PTHR30529">
    <property type="entry name" value="CYTOCHROME B561"/>
    <property type="match status" value="1"/>
</dbReference>
<accession>A0ABR9GL13</accession>
<evidence type="ECO:0000313" key="15">
    <source>
        <dbReference type="EMBL" id="MBE1204274.1"/>
    </source>
</evidence>
<keyword evidence="11 13" id="KW-0472">Membrane</keyword>
<feature type="transmembrane region" description="Helical" evidence="13">
    <location>
        <begin position="45"/>
        <end position="66"/>
    </location>
</feature>
<keyword evidence="9 13" id="KW-1133">Transmembrane helix</keyword>
<reference evidence="15 16" key="1">
    <citation type="submission" date="2020-09" db="EMBL/GenBank/DDBJ databases">
        <title>Draft Genome Sequence of Aminobacter carboxidus type strain DSM 1086, a soil Gram-negative carboxydobacterium.</title>
        <authorList>
            <person name="Turrini P."/>
            <person name="Tescari M."/>
            <person name="Artuso I."/>
            <person name="Lugli G.A."/>
            <person name="Frangipani E."/>
            <person name="Ventura M."/>
            <person name="Visca P."/>
        </authorList>
    </citation>
    <scope>NUCLEOTIDE SEQUENCE [LARGE SCALE GENOMIC DNA]</scope>
    <source>
        <strain evidence="15 16">DSM 1086</strain>
    </source>
</reference>
<dbReference type="InterPro" id="IPR016174">
    <property type="entry name" value="Di-haem_cyt_TM"/>
</dbReference>
<feature type="domain" description="Cytochrome b561 bacterial/Ni-hydrogenase" evidence="14">
    <location>
        <begin position="11"/>
        <end position="184"/>
    </location>
</feature>
<dbReference type="Pfam" id="PF01292">
    <property type="entry name" value="Ni_hydr_CYTB"/>
    <property type="match status" value="1"/>
</dbReference>
<feature type="transmembrane region" description="Helical" evidence="13">
    <location>
        <begin position="96"/>
        <end position="118"/>
    </location>
</feature>
<keyword evidence="3" id="KW-0813">Transport</keyword>
<evidence type="ECO:0000313" key="16">
    <source>
        <dbReference type="Proteomes" id="UP000598227"/>
    </source>
</evidence>
<sequence>MASMLRNTNTRYGWAAIVLHWLIGLIFIGQFVLGWTMVRMTSQRTAFALIQLHKSFGFLLLGLVLVRIGWRLANPRPELPGEVGPVERRAAPAVHFLLYVAQLVVPLSGWVLVSVSVLEIPSVPFNLFVMPHLPLGISEQAENLWIFGHKWLAYAAIALVVLHILAAFRHHFWQRDVVLARMISPFFASRTRKPE</sequence>
<keyword evidence="10" id="KW-0408">Iron</keyword>
<evidence type="ECO:0000256" key="3">
    <source>
        <dbReference type="ARBA" id="ARBA00022448"/>
    </source>
</evidence>
<comment type="cofactor">
    <cofactor evidence="1">
        <name>heme b</name>
        <dbReference type="ChEBI" id="CHEBI:60344"/>
    </cofactor>
</comment>
<feature type="transmembrane region" description="Helical" evidence="13">
    <location>
        <begin position="151"/>
        <end position="168"/>
    </location>
</feature>
<evidence type="ECO:0000256" key="13">
    <source>
        <dbReference type="SAM" id="Phobius"/>
    </source>
</evidence>
<proteinExistence type="inferred from homology"/>
<dbReference type="EMBL" id="JACZEP010000002">
    <property type="protein sequence ID" value="MBE1204274.1"/>
    <property type="molecule type" value="Genomic_DNA"/>
</dbReference>
<keyword evidence="16" id="KW-1185">Reference proteome</keyword>
<dbReference type="Proteomes" id="UP000598227">
    <property type="component" value="Unassembled WGS sequence"/>
</dbReference>
<dbReference type="PANTHER" id="PTHR30529:SF1">
    <property type="entry name" value="CYTOCHROME B561 HOMOLOG 2"/>
    <property type="match status" value="1"/>
</dbReference>
<evidence type="ECO:0000256" key="8">
    <source>
        <dbReference type="ARBA" id="ARBA00022982"/>
    </source>
</evidence>
<keyword evidence="5" id="KW-0349">Heme</keyword>
<evidence type="ECO:0000256" key="12">
    <source>
        <dbReference type="ARBA" id="ARBA00037975"/>
    </source>
</evidence>
<evidence type="ECO:0000256" key="11">
    <source>
        <dbReference type="ARBA" id="ARBA00023136"/>
    </source>
</evidence>
<organism evidence="15 16">
    <name type="scientific">Aminobacter carboxidus</name>
    <dbReference type="NCBI Taxonomy" id="376165"/>
    <lineage>
        <taxon>Bacteria</taxon>
        <taxon>Pseudomonadati</taxon>
        <taxon>Pseudomonadota</taxon>
        <taxon>Alphaproteobacteria</taxon>
        <taxon>Hyphomicrobiales</taxon>
        <taxon>Phyllobacteriaceae</taxon>
        <taxon>Aminobacter</taxon>
    </lineage>
</organism>
<dbReference type="SUPFAM" id="SSF81342">
    <property type="entry name" value="Transmembrane di-heme cytochromes"/>
    <property type="match status" value="1"/>
</dbReference>
<keyword evidence="7" id="KW-0479">Metal-binding</keyword>
<evidence type="ECO:0000256" key="10">
    <source>
        <dbReference type="ARBA" id="ARBA00023004"/>
    </source>
</evidence>
<evidence type="ECO:0000256" key="9">
    <source>
        <dbReference type="ARBA" id="ARBA00022989"/>
    </source>
</evidence>
<dbReference type="Gene3D" id="1.20.950.20">
    <property type="entry name" value="Transmembrane di-heme cytochromes, Chain C"/>
    <property type="match status" value="1"/>
</dbReference>
<evidence type="ECO:0000256" key="1">
    <source>
        <dbReference type="ARBA" id="ARBA00001970"/>
    </source>
</evidence>
<keyword evidence="8" id="KW-0249">Electron transport</keyword>
<evidence type="ECO:0000256" key="7">
    <source>
        <dbReference type="ARBA" id="ARBA00022723"/>
    </source>
</evidence>
<dbReference type="InterPro" id="IPR052168">
    <property type="entry name" value="Cytochrome_b561_oxidase"/>
</dbReference>
<name>A0ABR9GL13_9HYPH</name>
<evidence type="ECO:0000259" key="14">
    <source>
        <dbReference type="Pfam" id="PF01292"/>
    </source>
</evidence>
<evidence type="ECO:0000256" key="6">
    <source>
        <dbReference type="ARBA" id="ARBA00022692"/>
    </source>
</evidence>
<dbReference type="InterPro" id="IPR011577">
    <property type="entry name" value="Cyt_b561_bac/Ni-Hgenase"/>
</dbReference>
<comment type="subcellular location">
    <subcellularLocation>
        <location evidence="2">Cell membrane</location>
        <topology evidence="2">Multi-pass membrane protein</topology>
    </subcellularLocation>
</comment>
<gene>
    <name evidence="15" type="ORF">IHE39_08255</name>
</gene>
<evidence type="ECO:0000256" key="2">
    <source>
        <dbReference type="ARBA" id="ARBA00004651"/>
    </source>
</evidence>
<keyword evidence="6 13" id="KW-0812">Transmembrane</keyword>
<comment type="caution">
    <text evidence="15">The sequence shown here is derived from an EMBL/GenBank/DDBJ whole genome shotgun (WGS) entry which is preliminary data.</text>
</comment>
<comment type="similarity">
    <text evidence="12">Belongs to the cytochrome b561 family.</text>
</comment>
<keyword evidence="4" id="KW-1003">Cell membrane</keyword>
<evidence type="ECO:0000256" key="5">
    <source>
        <dbReference type="ARBA" id="ARBA00022617"/>
    </source>
</evidence>
<evidence type="ECO:0000256" key="4">
    <source>
        <dbReference type="ARBA" id="ARBA00022475"/>
    </source>
</evidence>
<feature type="transmembrane region" description="Helical" evidence="13">
    <location>
        <begin position="12"/>
        <end position="33"/>
    </location>
</feature>